<evidence type="ECO:0000259" key="5">
    <source>
        <dbReference type="PROSITE" id="PS51078"/>
    </source>
</evidence>
<dbReference type="PANTHER" id="PTHR30136:SF39">
    <property type="entry name" value="TRANSCRIPTIONAL REGULATORY PROTEIN"/>
    <property type="match status" value="1"/>
</dbReference>
<sequence length="239" mass="26649">MAGQKEQRVEAVERALSILDAFDDADPRLTLNELAQRTGLYPSTILRLAASLERFGYLFREADGRFRLGSSLYRLGNQYQRAFNLADYVRPTLRELVDSTQETAAFYIKDGDRRICLYRHHAERIFRHYLEEGAALPLDKGATARILVAFSGEPGPFYDDIRNKGYYISLGERDPDTGAIGVPVFGVGNALVGAIGLTVQMQRFTPDAQSSHLSVLTQAAAELSRKLGAHEPLVRSARR</sequence>
<evidence type="ECO:0000259" key="4">
    <source>
        <dbReference type="PROSITE" id="PS51077"/>
    </source>
</evidence>
<dbReference type="PANTHER" id="PTHR30136">
    <property type="entry name" value="HELIX-TURN-HELIX TRANSCRIPTIONAL REGULATOR, ICLR FAMILY"/>
    <property type="match status" value="1"/>
</dbReference>
<dbReference type="SUPFAM" id="SSF55781">
    <property type="entry name" value="GAF domain-like"/>
    <property type="match status" value="1"/>
</dbReference>
<evidence type="ECO:0000256" key="2">
    <source>
        <dbReference type="ARBA" id="ARBA00023125"/>
    </source>
</evidence>
<dbReference type="RefSeq" id="WP_149637458.1">
    <property type="nucleotide sequence ID" value="NZ_VNIP01000014.1"/>
</dbReference>
<dbReference type="OrthoDB" id="6166718at2"/>
<dbReference type="AlphaFoldDB" id="A0A5B0VR44"/>
<protein>
    <submittedName>
        <fullName evidence="6">IclR family transcriptional regulator</fullName>
    </submittedName>
</protein>
<proteinExistence type="predicted"/>
<dbReference type="SUPFAM" id="SSF46785">
    <property type="entry name" value="Winged helix' DNA-binding domain"/>
    <property type="match status" value="1"/>
</dbReference>
<evidence type="ECO:0000256" key="3">
    <source>
        <dbReference type="ARBA" id="ARBA00023163"/>
    </source>
</evidence>
<dbReference type="InterPro" id="IPR005471">
    <property type="entry name" value="Tscrpt_reg_IclR_N"/>
</dbReference>
<dbReference type="GO" id="GO:0003700">
    <property type="term" value="F:DNA-binding transcription factor activity"/>
    <property type="evidence" value="ECO:0007669"/>
    <property type="project" value="TreeGrafter"/>
</dbReference>
<comment type="caution">
    <text evidence="6">The sequence shown here is derived from an EMBL/GenBank/DDBJ whole genome shotgun (WGS) entry which is preliminary data.</text>
</comment>
<dbReference type="InterPro" id="IPR029016">
    <property type="entry name" value="GAF-like_dom_sf"/>
</dbReference>
<dbReference type="PROSITE" id="PS51077">
    <property type="entry name" value="HTH_ICLR"/>
    <property type="match status" value="1"/>
</dbReference>
<keyword evidence="1" id="KW-0805">Transcription regulation</keyword>
<dbReference type="EMBL" id="VNIP01000014">
    <property type="protein sequence ID" value="KAA1177003.1"/>
    <property type="molecule type" value="Genomic_DNA"/>
</dbReference>
<dbReference type="Pfam" id="PF01614">
    <property type="entry name" value="IclR_C"/>
    <property type="match status" value="2"/>
</dbReference>
<dbReference type="InterPro" id="IPR014757">
    <property type="entry name" value="Tscrpt_reg_IclR_C"/>
</dbReference>
<dbReference type="PROSITE" id="PS51078">
    <property type="entry name" value="ICLR_ED"/>
    <property type="match status" value="1"/>
</dbReference>
<dbReference type="InterPro" id="IPR036390">
    <property type="entry name" value="WH_DNA-bd_sf"/>
</dbReference>
<dbReference type="Gene3D" id="3.30.450.40">
    <property type="match status" value="2"/>
</dbReference>
<dbReference type="Pfam" id="PF09339">
    <property type="entry name" value="HTH_IclR"/>
    <property type="match status" value="1"/>
</dbReference>
<evidence type="ECO:0000313" key="7">
    <source>
        <dbReference type="Proteomes" id="UP000323608"/>
    </source>
</evidence>
<name>A0A5B0VR44_RHITR</name>
<organism evidence="6 7">
    <name type="scientific">Rhizobium tropici</name>
    <dbReference type="NCBI Taxonomy" id="398"/>
    <lineage>
        <taxon>Bacteria</taxon>
        <taxon>Pseudomonadati</taxon>
        <taxon>Pseudomonadota</taxon>
        <taxon>Alphaproteobacteria</taxon>
        <taxon>Hyphomicrobiales</taxon>
        <taxon>Rhizobiaceae</taxon>
        <taxon>Rhizobium/Agrobacterium group</taxon>
        <taxon>Rhizobium</taxon>
    </lineage>
</organism>
<accession>A0A5B0VR44</accession>
<reference evidence="6 7" key="1">
    <citation type="submission" date="2019-07" db="EMBL/GenBank/DDBJ databases">
        <title>The Draft Genome Sequence of Rhizobium tropici SARCC-755 Associated with Superior Nodulation on Pigeonpea (Cajanus cajan (L.) Millsp.).</title>
        <authorList>
            <person name="Bopape F.L."/>
            <person name="Hassen A.I."/>
            <person name="Swanevelder Z.H."/>
            <person name="Gwata E.T."/>
        </authorList>
    </citation>
    <scope>NUCLEOTIDE SEQUENCE [LARGE SCALE GENOMIC DNA]</scope>
    <source>
        <strain evidence="6 7">SARCC-755</strain>
    </source>
</reference>
<evidence type="ECO:0000313" key="6">
    <source>
        <dbReference type="EMBL" id="KAA1177003.1"/>
    </source>
</evidence>
<gene>
    <name evidence="6" type="ORF">FP026_25925</name>
</gene>
<dbReference type="Proteomes" id="UP000323608">
    <property type="component" value="Unassembled WGS sequence"/>
</dbReference>
<dbReference type="InterPro" id="IPR050707">
    <property type="entry name" value="HTH_MetabolicPath_Reg"/>
</dbReference>
<dbReference type="Gene3D" id="1.10.10.10">
    <property type="entry name" value="Winged helix-like DNA-binding domain superfamily/Winged helix DNA-binding domain"/>
    <property type="match status" value="1"/>
</dbReference>
<evidence type="ECO:0000256" key="1">
    <source>
        <dbReference type="ARBA" id="ARBA00023015"/>
    </source>
</evidence>
<keyword evidence="3" id="KW-0804">Transcription</keyword>
<feature type="domain" description="IclR-ED" evidence="5">
    <location>
        <begin position="71"/>
        <end position="229"/>
    </location>
</feature>
<feature type="domain" description="HTH iclR-type" evidence="4">
    <location>
        <begin position="9"/>
        <end position="70"/>
    </location>
</feature>
<dbReference type="InterPro" id="IPR036388">
    <property type="entry name" value="WH-like_DNA-bd_sf"/>
</dbReference>
<keyword evidence="2" id="KW-0238">DNA-binding</keyword>
<dbReference type="GO" id="GO:0003677">
    <property type="term" value="F:DNA binding"/>
    <property type="evidence" value="ECO:0007669"/>
    <property type="project" value="UniProtKB-KW"/>
</dbReference>
<dbReference type="SMART" id="SM00346">
    <property type="entry name" value="HTH_ICLR"/>
    <property type="match status" value="1"/>
</dbReference>
<dbReference type="GO" id="GO:0045892">
    <property type="term" value="P:negative regulation of DNA-templated transcription"/>
    <property type="evidence" value="ECO:0007669"/>
    <property type="project" value="TreeGrafter"/>
</dbReference>